<sequence length="62" mass="7205">MEKEKALQANVKLNSLQRKAQPKDKELSNIKLEVAKLTYSTDREINKFKDKFGRPPTLGQWC</sequence>
<dbReference type="AlphaFoldDB" id="A0A9W8ZQ22"/>
<proteinExistence type="predicted"/>
<accession>A0A9W8ZQ22</accession>
<dbReference type="EMBL" id="JAPEVA010000003">
    <property type="protein sequence ID" value="KAJ4412182.1"/>
    <property type="molecule type" value="Genomic_DNA"/>
</dbReference>
<gene>
    <name evidence="1" type="ORF">N0V91_000650</name>
</gene>
<dbReference type="Proteomes" id="UP001140510">
    <property type="component" value="Unassembled WGS sequence"/>
</dbReference>
<comment type="caution">
    <text evidence="1">The sequence shown here is derived from an EMBL/GenBank/DDBJ whole genome shotgun (WGS) entry which is preliminary data.</text>
</comment>
<evidence type="ECO:0000313" key="1">
    <source>
        <dbReference type="EMBL" id="KAJ4412182.1"/>
    </source>
</evidence>
<reference evidence="1" key="1">
    <citation type="submission" date="2022-10" db="EMBL/GenBank/DDBJ databases">
        <title>Tapping the CABI collections for fungal endophytes: first genome assemblies for Collariella, Neodidymelliopsis, Ascochyta clinopodiicola, Didymella pomorum, Didymosphaeria variabile, Neocosmospora piperis and Neocucurbitaria cava.</title>
        <authorList>
            <person name="Hill R."/>
        </authorList>
    </citation>
    <scope>NUCLEOTIDE SEQUENCE</scope>
    <source>
        <strain evidence="1">IMI 355091</strain>
    </source>
</reference>
<evidence type="ECO:0000313" key="2">
    <source>
        <dbReference type="Proteomes" id="UP001140510"/>
    </source>
</evidence>
<name>A0A9W8ZQ22_9PLEO</name>
<keyword evidence="2" id="KW-1185">Reference proteome</keyword>
<protein>
    <submittedName>
        <fullName evidence="1">Uncharacterized protein</fullName>
    </submittedName>
</protein>
<organism evidence="1 2">
    <name type="scientific">Didymella pomorum</name>
    <dbReference type="NCBI Taxonomy" id="749634"/>
    <lineage>
        <taxon>Eukaryota</taxon>
        <taxon>Fungi</taxon>
        <taxon>Dikarya</taxon>
        <taxon>Ascomycota</taxon>
        <taxon>Pezizomycotina</taxon>
        <taxon>Dothideomycetes</taxon>
        <taxon>Pleosporomycetidae</taxon>
        <taxon>Pleosporales</taxon>
        <taxon>Pleosporineae</taxon>
        <taxon>Didymellaceae</taxon>
        <taxon>Didymella</taxon>
    </lineage>
</organism>